<reference evidence="1" key="1">
    <citation type="submission" date="2013-05" db="EMBL/GenBank/DDBJ databases">
        <title>Genome assembly of Cystobacter fuscus DSM 2262.</title>
        <authorList>
            <person name="Sharma G."/>
            <person name="Khatri I."/>
            <person name="Kaur C."/>
            <person name="Mayilraj S."/>
            <person name="Subramanian S."/>
        </authorList>
    </citation>
    <scope>NUCLEOTIDE SEQUENCE [LARGE SCALE GENOMIC DNA]</scope>
    <source>
        <strain evidence="1">DSM 2262</strain>
    </source>
</reference>
<gene>
    <name evidence="1" type="ORF">D187_000473</name>
</gene>
<evidence type="ECO:0000313" key="2">
    <source>
        <dbReference type="Proteomes" id="UP000011682"/>
    </source>
</evidence>
<dbReference type="AlphaFoldDB" id="S9R7N0"/>
<dbReference type="EMBL" id="ANAH02000001">
    <property type="protein sequence ID" value="EPX65048.1"/>
    <property type="molecule type" value="Genomic_DNA"/>
</dbReference>
<name>S9R7N0_CYSF2</name>
<comment type="caution">
    <text evidence="1">The sequence shown here is derived from an EMBL/GenBank/DDBJ whole genome shotgun (WGS) entry which is preliminary data.</text>
</comment>
<organism evidence="1 2">
    <name type="scientific">Cystobacter fuscus (strain ATCC 25194 / DSM 2262 / NBRC 100088 / M29)</name>
    <dbReference type="NCBI Taxonomy" id="1242864"/>
    <lineage>
        <taxon>Bacteria</taxon>
        <taxon>Pseudomonadati</taxon>
        <taxon>Myxococcota</taxon>
        <taxon>Myxococcia</taxon>
        <taxon>Myxococcales</taxon>
        <taxon>Cystobacterineae</taxon>
        <taxon>Archangiaceae</taxon>
        <taxon>Cystobacter</taxon>
    </lineage>
</organism>
<accession>S9R7N0</accession>
<protein>
    <submittedName>
        <fullName evidence="1">Uncharacterized protein</fullName>
    </submittedName>
</protein>
<proteinExistence type="predicted"/>
<evidence type="ECO:0000313" key="1">
    <source>
        <dbReference type="EMBL" id="EPX65048.1"/>
    </source>
</evidence>
<sequence length="46" mass="5206">MLFDPCRNELYLMLDSQSLTKGGEPTIDHREIEARLAKIQSTSPTV</sequence>
<keyword evidence="2" id="KW-1185">Reference proteome</keyword>
<dbReference type="Proteomes" id="UP000011682">
    <property type="component" value="Unassembled WGS sequence"/>
</dbReference>